<evidence type="ECO:0000313" key="8">
    <source>
        <dbReference type="Proteomes" id="UP000571018"/>
    </source>
</evidence>
<dbReference type="GO" id="GO:1904680">
    <property type="term" value="F:peptide transmembrane transporter activity"/>
    <property type="evidence" value="ECO:0007669"/>
    <property type="project" value="TreeGrafter"/>
</dbReference>
<name>A0A839A5N1_9LACT</name>
<dbReference type="GO" id="GO:0030288">
    <property type="term" value="C:outer membrane-bounded periplasmic space"/>
    <property type="evidence" value="ECO:0007669"/>
    <property type="project" value="UniProtKB-ARBA"/>
</dbReference>
<dbReference type="InterPro" id="IPR039424">
    <property type="entry name" value="SBP_5"/>
</dbReference>
<keyword evidence="3" id="KW-0813">Transport</keyword>
<dbReference type="Gene3D" id="3.90.76.10">
    <property type="entry name" value="Dipeptide-binding Protein, Domain 1"/>
    <property type="match status" value="1"/>
</dbReference>
<keyword evidence="5" id="KW-0653">Protein transport</keyword>
<evidence type="ECO:0000256" key="4">
    <source>
        <dbReference type="ARBA" id="ARBA00022729"/>
    </source>
</evidence>
<dbReference type="EMBL" id="JACAOA010000007">
    <property type="protein sequence ID" value="MBA5728905.1"/>
    <property type="molecule type" value="Genomic_DNA"/>
</dbReference>
<comment type="subcellular location">
    <subcellularLocation>
        <location evidence="1">Cell envelope</location>
    </subcellularLocation>
</comment>
<dbReference type="Pfam" id="PF00496">
    <property type="entry name" value="SBP_bac_5"/>
    <property type="match status" value="1"/>
</dbReference>
<evidence type="ECO:0000313" key="7">
    <source>
        <dbReference type="EMBL" id="MBA5728905.1"/>
    </source>
</evidence>
<dbReference type="Gene3D" id="3.40.190.10">
    <property type="entry name" value="Periplasmic binding protein-like II"/>
    <property type="match status" value="1"/>
</dbReference>
<comment type="similarity">
    <text evidence="2">Belongs to the bacterial solute-binding protein 5 family.</text>
</comment>
<proteinExistence type="inferred from homology"/>
<evidence type="ECO:0000256" key="3">
    <source>
        <dbReference type="ARBA" id="ARBA00022448"/>
    </source>
</evidence>
<dbReference type="GO" id="GO:0015833">
    <property type="term" value="P:peptide transport"/>
    <property type="evidence" value="ECO:0007669"/>
    <property type="project" value="UniProtKB-KW"/>
</dbReference>
<dbReference type="GO" id="GO:0043190">
    <property type="term" value="C:ATP-binding cassette (ABC) transporter complex"/>
    <property type="evidence" value="ECO:0007669"/>
    <property type="project" value="InterPro"/>
</dbReference>
<feature type="domain" description="Solute-binding protein family 5" evidence="6">
    <location>
        <begin position="74"/>
        <end position="456"/>
    </location>
</feature>
<keyword evidence="5" id="KW-0571">Peptide transport</keyword>
<evidence type="ECO:0000256" key="2">
    <source>
        <dbReference type="ARBA" id="ARBA00005695"/>
    </source>
</evidence>
<dbReference type="PANTHER" id="PTHR30290">
    <property type="entry name" value="PERIPLASMIC BINDING COMPONENT OF ABC TRANSPORTER"/>
    <property type="match status" value="1"/>
</dbReference>
<protein>
    <submittedName>
        <fullName evidence="7">Peptide ABC transporter substrate-binding protein</fullName>
    </submittedName>
</protein>
<dbReference type="PIRSF" id="PIRSF002741">
    <property type="entry name" value="MppA"/>
    <property type="match status" value="1"/>
</dbReference>
<evidence type="ECO:0000256" key="5">
    <source>
        <dbReference type="ARBA" id="ARBA00022856"/>
    </source>
</evidence>
<dbReference type="CDD" id="cd08504">
    <property type="entry name" value="PBP2_OppA"/>
    <property type="match status" value="1"/>
</dbReference>
<dbReference type="AlphaFoldDB" id="A0A839A5N1"/>
<reference evidence="7 8" key="1">
    <citation type="submission" date="2020-06" db="EMBL/GenBank/DDBJ databases">
        <title>Reclassification of Facklamia ignava, Facklamia soureckii and Facklami tabacinasalis as Falseniella iganva gen. nov., comb. nov., Hutsoniella ignava gen. nov., comb. nov., and Ruoffia tabacinasalis gen. nov., comb. nov and description of Ruoffia haltotolerans sp. nov., isolated from hypersaline Inland Sea of Qatar.</title>
        <authorList>
            <person name="Fotedar R."/>
            <person name="Sankaranarayanan K."/>
            <person name="Lawson P."/>
            <person name="Caldwell M."/>
            <person name="Zeyara A."/>
            <person name="Al Malki A."/>
            <person name="Ali M."/>
        </authorList>
    </citation>
    <scope>NUCLEOTIDE SEQUENCE [LARGE SCALE GENOMIC DNA]</scope>
    <source>
        <strain evidence="7 8">INB8</strain>
    </source>
</reference>
<evidence type="ECO:0000259" key="6">
    <source>
        <dbReference type="Pfam" id="PF00496"/>
    </source>
</evidence>
<evidence type="ECO:0000256" key="1">
    <source>
        <dbReference type="ARBA" id="ARBA00004196"/>
    </source>
</evidence>
<comment type="caution">
    <text evidence="7">The sequence shown here is derived from an EMBL/GenBank/DDBJ whole genome shotgun (WGS) entry which is preliminary data.</text>
</comment>
<dbReference type="FunFam" id="3.10.105.10:FF:000001">
    <property type="entry name" value="Oligopeptide ABC transporter, oligopeptide-binding protein"/>
    <property type="match status" value="1"/>
</dbReference>
<keyword evidence="8" id="KW-1185">Reference proteome</keyword>
<accession>A0A839A5N1</accession>
<dbReference type="PANTHER" id="PTHR30290:SF79">
    <property type="entry name" value="DIPEPTIDE-BINDING PROTEIN DPPE"/>
    <property type="match status" value="1"/>
</dbReference>
<dbReference type="SUPFAM" id="SSF53850">
    <property type="entry name" value="Periplasmic binding protein-like II"/>
    <property type="match status" value="1"/>
</dbReference>
<organism evidence="7 8">
    <name type="scientific">Ruoffia halotolerans</name>
    <dbReference type="NCBI Taxonomy" id="2748684"/>
    <lineage>
        <taxon>Bacteria</taxon>
        <taxon>Bacillati</taxon>
        <taxon>Bacillota</taxon>
        <taxon>Bacilli</taxon>
        <taxon>Lactobacillales</taxon>
        <taxon>Aerococcaceae</taxon>
        <taxon>Ruoffia</taxon>
    </lineage>
</organism>
<gene>
    <name evidence="7" type="ORF">HW423_03790</name>
</gene>
<dbReference type="Gene3D" id="3.10.105.10">
    <property type="entry name" value="Dipeptide-binding Protein, Domain 3"/>
    <property type="match status" value="1"/>
</dbReference>
<dbReference type="FunFam" id="3.90.76.10:FF:000001">
    <property type="entry name" value="Oligopeptide ABC transporter substrate-binding protein"/>
    <property type="match status" value="1"/>
</dbReference>
<keyword evidence="4" id="KW-0732">Signal</keyword>
<dbReference type="InterPro" id="IPR030678">
    <property type="entry name" value="Peptide/Ni-bd"/>
</dbReference>
<dbReference type="Proteomes" id="UP000571018">
    <property type="component" value="Unassembled WGS sequence"/>
</dbReference>
<sequence length="536" mass="59538">MKMKTLLIFVVALLSIGLITPVSVSYAQGEKILNVAIASEPPSIDPALGNENISGAVIRNTFERLTWLDTEGVPQPAAAESWETSEDGLTYTFHLREGSQWTNGEPVTAHDFEYSWKRTLNPETLSQSAALFYIIEGAEEYNVGDGSAEDVGVTALDDYTLEVSLINPAPYFLDLINGQAFSPVLQSVVEADPSWATEAGDGYVSNGPFTLIEWVHNGHITLGKNDTYWDKENVHLDQVNMQIIESQSTANNAFQAGEIDYVGNPFTYVSLDALEIYRDNGQLTIADEGSVYYYTVNTQDEIMSNLNMRKALALAIDRQGLIDNVLKGGEKPAMGLVPPSINGFENKEPYFSDNDPEAAREFLSQALEELGLSDPGELTISLDFNTSEAHSAIAQFIQNNWIENLGINVELSNAEWQVHLDNLGAQNYQVARLGWSSRYNDGTSLLNMYLTPATGNNYTGWDSEEYRRLLEQADSELDSEKRIDLLKEAEALFIEEMPIIPIYYYSNPYVVQDHVLNMVPDSLGHVNLKPVDIILE</sequence>
<dbReference type="RefSeq" id="WP_218930623.1">
    <property type="nucleotide sequence ID" value="NZ_JACAOA010000007.1"/>
</dbReference>
<dbReference type="InterPro" id="IPR000914">
    <property type="entry name" value="SBP_5_dom"/>
</dbReference>